<accession>A0A4Z2I8F9</accession>
<dbReference type="AlphaFoldDB" id="A0A4Z2I8F9"/>
<sequence length="109" mass="12011">MGMNGAPGPCAAGKGLLREPELLRQGSQPEVLRVSNEQHSAPWDNNMKSCVAVGKHLATVRGAEQEVEMQCRQMCCRFFGLWGGLEAHSNPTQRHLLRRTVKPHPVLAN</sequence>
<reference evidence="1 2" key="1">
    <citation type="submission" date="2019-03" db="EMBL/GenBank/DDBJ databases">
        <title>First draft genome of Liparis tanakae, snailfish: a comprehensive survey of snailfish specific genes.</title>
        <authorList>
            <person name="Kim W."/>
            <person name="Song I."/>
            <person name="Jeong J.-H."/>
            <person name="Kim D."/>
            <person name="Kim S."/>
            <person name="Ryu S."/>
            <person name="Song J.Y."/>
            <person name="Lee S.K."/>
        </authorList>
    </citation>
    <scope>NUCLEOTIDE SEQUENCE [LARGE SCALE GENOMIC DNA]</scope>
    <source>
        <tissue evidence="1">Muscle</tissue>
    </source>
</reference>
<name>A0A4Z2I8F9_9TELE</name>
<proteinExistence type="predicted"/>
<evidence type="ECO:0000313" key="1">
    <source>
        <dbReference type="EMBL" id="TNN73662.1"/>
    </source>
</evidence>
<gene>
    <name evidence="1" type="ORF">EYF80_016042</name>
</gene>
<dbReference type="Proteomes" id="UP000314294">
    <property type="component" value="Unassembled WGS sequence"/>
</dbReference>
<comment type="caution">
    <text evidence="1">The sequence shown here is derived from an EMBL/GenBank/DDBJ whole genome shotgun (WGS) entry which is preliminary data.</text>
</comment>
<evidence type="ECO:0000313" key="2">
    <source>
        <dbReference type="Proteomes" id="UP000314294"/>
    </source>
</evidence>
<protein>
    <submittedName>
        <fullName evidence="1">Uncharacterized protein</fullName>
    </submittedName>
</protein>
<organism evidence="1 2">
    <name type="scientific">Liparis tanakae</name>
    <name type="common">Tanaka's snailfish</name>
    <dbReference type="NCBI Taxonomy" id="230148"/>
    <lineage>
        <taxon>Eukaryota</taxon>
        <taxon>Metazoa</taxon>
        <taxon>Chordata</taxon>
        <taxon>Craniata</taxon>
        <taxon>Vertebrata</taxon>
        <taxon>Euteleostomi</taxon>
        <taxon>Actinopterygii</taxon>
        <taxon>Neopterygii</taxon>
        <taxon>Teleostei</taxon>
        <taxon>Neoteleostei</taxon>
        <taxon>Acanthomorphata</taxon>
        <taxon>Eupercaria</taxon>
        <taxon>Perciformes</taxon>
        <taxon>Cottioidei</taxon>
        <taxon>Cottales</taxon>
        <taxon>Liparidae</taxon>
        <taxon>Liparis</taxon>
    </lineage>
</organism>
<dbReference type="EMBL" id="SRLO01000122">
    <property type="protein sequence ID" value="TNN73662.1"/>
    <property type="molecule type" value="Genomic_DNA"/>
</dbReference>
<keyword evidence="2" id="KW-1185">Reference proteome</keyword>